<dbReference type="SUPFAM" id="SSF53784">
    <property type="entry name" value="Phosphofructokinase"/>
    <property type="match status" value="1"/>
</dbReference>
<dbReference type="InterPro" id="IPR035966">
    <property type="entry name" value="PKF_sf"/>
</dbReference>
<dbReference type="EMBL" id="JAGKQM010001085">
    <property type="protein sequence ID" value="KAH0852406.1"/>
    <property type="molecule type" value="Genomic_DNA"/>
</dbReference>
<dbReference type="PANTHER" id="PTHR45770">
    <property type="entry name" value="ATP-DEPENDENT 6-PHOSPHOFRUCTOKINASE 1"/>
    <property type="match status" value="1"/>
</dbReference>
<feature type="non-terminal residue" evidence="2">
    <location>
        <position position="1"/>
    </location>
</feature>
<comment type="caution">
    <text evidence="2">The sequence shown here is derived from an EMBL/GenBank/DDBJ whole genome shotgun (WGS) entry which is preliminary data.</text>
</comment>
<proteinExistence type="predicted"/>
<protein>
    <submittedName>
        <fullName evidence="2">Uncharacterized protein</fullName>
    </submittedName>
</protein>
<dbReference type="InterPro" id="IPR050929">
    <property type="entry name" value="PFKA"/>
</dbReference>
<organism evidence="2 4">
    <name type="scientific">Brassica napus</name>
    <name type="common">Rape</name>
    <dbReference type="NCBI Taxonomy" id="3708"/>
    <lineage>
        <taxon>Eukaryota</taxon>
        <taxon>Viridiplantae</taxon>
        <taxon>Streptophyta</taxon>
        <taxon>Embryophyta</taxon>
        <taxon>Tracheophyta</taxon>
        <taxon>Spermatophyta</taxon>
        <taxon>Magnoliopsida</taxon>
        <taxon>eudicotyledons</taxon>
        <taxon>Gunneridae</taxon>
        <taxon>Pentapetalae</taxon>
        <taxon>rosids</taxon>
        <taxon>malvids</taxon>
        <taxon>Brassicales</taxon>
        <taxon>Brassicaceae</taxon>
        <taxon>Brassiceae</taxon>
        <taxon>Brassica</taxon>
    </lineage>
</organism>
<dbReference type="EMBL" id="JAGKQM010000002">
    <property type="protein sequence ID" value="KAH0939837.1"/>
    <property type="molecule type" value="Genomic_DNA"/>
</dbReference>
<evidence type="ECO:0000256" key="1">
    <source>
        <dbReference type="ARBA" id="ARBA00022533"/>
    </source>
</evidence>
<evidence type="ECO:0000313" key="2">
    <source>
        <dbReference type="EMBL" id="KAH0852406.1"/>
    </source>
</evidence>
<dbReference type="Proteomes" id="UP000824890">
    <property type="component" value="Unassembled WGS sequence"/>
</dbReference>
<keyword evidence="4" id="KW-1185">Reference proteome</keyword>
<reference evidence="2 4" key="1">
    <citation type="submission" date="2021-05" db="EMBL/GenBank/DDBJ databases">
        <title>Genome Assembly of Synthetic Allotetraploid Brassica napus Reveals Homoeologous Exchanges between Subgenomes.</title>
        <authorList>
            <person name="Davis J.T."/>
        </authorList>
    </citation>
    <scope>NUCLEOTIDE SEQUENCE [LARGE SCALE GENOMIC DNA]</scope>
    <source>
        <strain evidence="4">cv. Da-Ae</strain>
        <tissue evidence="2">Seedling</tissue>
    </source>
</reference>
<accession>A0ABQ7X960</accession>
<evidence type="ECO:0000313" key="4">
    <source>
        <dbReference type="Proteomes" id="UP000824890"/>
    </source>
</evidence>
<evidence type="ECO:0000313" key="3">
    <source>
        <dbReference type="EMBL" id="KAH0939837.1"/>
    </source>
</evidence>
<keyword evidence="1" id="KW-0021">Allosteric enzyme</keyword>
<gene>
    <name evidence="3" type="ORF">HID58_007298</name>
    <name evidence="2" type="ORF">HID58_090822</name>
</gene>
<name>A0ABQ7X960_BRANA</name>
<sequence length="257" mass="29417">TQKDIRIFVLGTAPSNNPQNNLESKFSRVGDNYRSIKDEVASALPHAGLESSYLIIGIDVTKSNESKMTSHFWEHPSWNENHASTVLVCYILQEDHRASTHHMLKQRVMRMVSGMLSLWVVTVTRVDVQKHDFNADASDYKLLKDVGFWLPQSIKKLNMVKNLKYIDPTYMIRVVQPMHQTMFTDTLLAWSVVHGAIAGYTEYTSDLINGRPTNIPYNRITEKQNNVDRMWTRLMSSTNQPSFLGSKDITINQGEAR</sequence>